<dbReference type="InParanoid" id="A0A1Y2GRN8"/>
<reference evidence="2 3" key="1">
    <citation type="submission" date="2016-07" db="EMBL/GenBank/DDBJ databases">
        <title>Pervasive Adenine N6-methylation of Active Genes in Fungi.</title>
        <authorList>
            <consortium name="DOE Joint Genome Institute"/>
            <person name="Mondo S.J."/>
            <person name="Dannebaum R.O."/>
            <person name="Kuo R.C."/>
            <person name="Labutti K."/>
            <person name="Haridas S."/>
            <person name="Kuo A."/>
            <person name="Salamov A."/>
            <person name="Ahrendt S.R."/>
            <person name="Lipzen A."/>
            <person name="Sullivan W."/>
            <person name="Andreopoulos W.B."/>
            <person name="Clum A."/>
            <person name="Lindquist E."/>
            <person name="Daum C."/>
            <person name="Ramamoorthy G.K."/>
            <person name="Gryganskyi A."/>
            <person name="Culley D."/>
            <person name="Magnuson J.K."/>
            <person name="James T.Y."/>
            <person name="O'Malley M.A."/>
            <person name="Stajich J.E."/>
            <person name="Spatafora J.W."/>
            <person name="Visel A."/>
            <person name="Grigoriev I.V."/>
        </authorList>
    </citation>
    <scope>NUCLEOTIDE SEQUENCE [LARGE SCALE GENOMIC DNA]</scope>
    <source>
        <strain evidence="2 3">NRRL 3116</strain>
    </source>
</reference>
<organism evidence="2 3">
    <name type="scientific">Lobosporangium transversale</name>
    <dbReference type="NCBI Taxonomy" id="64571"/>
    <lineage>
        <taxon>Eukaryota</taxon>
        <taxon>Fungi</taxon>
        <taxon>Fungi incertae sedis</taxon>
        <taxon>Mucoromycota</taxon>
        <taxon>Mortierellomycotina</taxon>
        <taxon>Mortierellomycetes</taxon>
        <taxon>Mortierellales</taxon>
        <taxon>Mortierellaceae</taxon>
        <taxon>Lobosporangium</taxon>
    </lineage>
</organism>
<dbReference type="InterPro" id="IPR032675">
    <property type="entry name" value="LRR_dom_sf"/>
</dbReference>
<dbReference type="GeneID" id="33565641"/>
<dbReference type="Proteomes" id="UP000193648">
    <property type="component" value="Unassembled WGS sequence"/>
</dbReference>
<dbReference type="OrthoDB" id="2433410at2759"/>
<evidence type="ECO:0000313" key="3">
    <source>
        <dbReference type="Proteomes" id="UP000193648"/>
    </source>
</evidence>
<accession>A0A1Y2GRN8</accession>
<evidence type="ECO:0008006" key="4">
    <source>
        <dbReference type="Google" id="ProtNLM"/>
    </source>
</evidence>
<feature type="region of interest" description="Disordered" evidence="1">
    <location>
        <begin position="9"/>
        <end position="29"/>
    </location>
</feature>
<name>A0A1Y2GRN8_9FUNG</name>
<dbReference type="RefSeq" id="XP_021882717.1">
    <property type="nucleotide sequence ID" value="XM_022023797.1"/>
</dbReference>
<dbReference type="Gene3D" id="3.80.10.10">
    <property type="entry name" value="Ribonuclease Inhibitor"/>
    <property type="match status" value="1"/>
</dbReference>
<dbReference type="AlphaFoldDB" id="A0A1Y2GRN8"/>
<comment type="caution">
    <text evidence="2">The sequence shown here is derived from an EMBL/GenBank/DDBJ whole genome shotgun (WGS) entry which is preliminary data.</text>
</comment>
<protein>
    <recommendedName>
        <fullName evidence="4">F-box domain-containing protein</fullName>
    </recommendedName>
</protein>
<evidence type="ECO:0000256" key="1">
    <source>
        <dbReference type="SAM" id="MobiDB-lite"/>
    </source>
</evidence>
<dbReference type="SUPFAM" id="SSF52047">
    <property type="entry name" value="RNI-like"/>
    <property type="match status" value="1"/>
</dbReference>
<proteinExistence type="predicted"/>
<sequence length="694" mass="79426">MMLLDSIFEDKSDVKTTNDPPSSSSSASSSSFLTHTFMYQALNVSEITYIIRRELRGHDLKTMVLVNRLWWKAFGPYLWENIYIDANPEQDDRQIIFRNGLAAKRLTLSIYDPQDTRGTVSYVAERCQNVSELHLKLFSPSLVDVDAIVMLKGDGNPSLGKPFGLQHETRTTLLDSLLTKLPFITDLTISLADEKLKPEVLWCVTKISRLQRLTVNGGLPTKNYILRRNWSCSWDLLMQVARECPTLDSLSVAWESRRLIDTIPDIQDVVLENMREMYFAIEGIQEMTDNTPTVTSIPLPVPSLKRLDISCCETYDGLLDQILQSCSNLREVTFQSVKTIAGTLDNCIQTLTIFCSRLRAFSFEPATDDDSDYSKVLLDGPLLNIPCLKLSLGRVSLDSIQSVGLRWDGAHSITVLDISINNYMFLFKLMTTMTGLEHLTLRGSLYGVSCESHEDLLKYFENEKVPYLALPEFASQSTLKSLNLTQLEFGSLKCHQLFFDRVQRLPQLRQLELSHRQVQDARLEETWMDLGDPQMSSDITQGRTGYPYTIFSPATIKIRRRPNYNMYGVAYANTLDSGYGPENELRTMYYTPTWVADQQQQLQYDDVERIVNLIPDKTFRHFPAVEFLYIYDDSPTYNFIKEEHYLSEHMASALVQMMPKLKVMAFDRSLGMDLRVVKRAFSNIIFDCIHTGTN</sequence>
<keyword evidence="3" id="KW-1185">Reference proteome</keyword>
<evidence type="ECO:0000313" key="2">
    <source>
        <dbReference type="EMBL" id="ORZ20177.1"/>
    </source>
</evidence>
<gene>
    <name evidence="2" type="ORF">BCR41DRAFT_351398</name>
</gene>
<dbReference type="EMBL" id="MCFF01000013">
    <property type="protein sequence ID" value="ORZ20177.1"/>
    <property type="molecule type" value="Genomic_DNA"/>
</dbReference>